<dbReference type="AlphaFoldDB" id="A0ABD2MH54"/>
<organism evidence="2 3">
    <name type="scientific">Cryptolaemus montrouzieri</name>
    <dbReference type="NCBI Taxonomy" id="559131"/>
    <lineage>
        <taxon>Eukaryota</taxon>
        <taxon>Metazoa</taxon>
        <taxon>Ecdysozoa</taxon>
        <taxon>Arthropoda</taxon>
        <taxon>Hexapoda</taxon>
        <taxon>Insecta</taxon>
        <taxon>Pterygota</taxon>
        <taxon>Neoptera</taxon>
        <taxon>Endopterygota</taxon>
        <taxon>Coleoptera</taxon>
        <taxon>Polyphaga</taxon>
        <taxon>Cucujiformia</taxon>
        <taxon>Coccinelloidea</taxon>
        <taxon>Coccinellidae</taxon>
        <taxon>Scymninae</taxon>
        <taxon>Scymnini</taxon>
        <taxon>Cryptolaemus</taxon>
    </lineage>
</organism>
<feature type="coiled-coil region" evidence="1">
    <location>
        <begin position="1"/>
        <end position="28"/>
    </location>
</feature>
<gene>
    <name evidence="2" type="ORF">HHI36_009914</name>
</gene>
<dbReference type="EMBL" id="JABFTP020000001">
    <property type="protein sequence ID" value="KAL3265711.1"/>
    <property type="molecule type" value="Genomic_DNA"/>
</dbReference>
<evidence type="ECO:0000313" key="3">
    <source>
        <dbReference type="Proteomes" id="UP001516400"/>
    </source>
</evidence>
<name>A0ABD2MH54_9CUCU</name>
<evidence type="ECO:0000256" key="1">
    <source>
        <dbReference type="SAM" id="Coils"/>
    </source>
</evidence>
<accession>A0ABD2MH54</accession>
<protein>
    <submittedName>
        <fullName evidence="2">Uncharacterized protein</fullName>
    </submittedName>
</protein>
<reference evidence="2 3" key="1">
    <citation type="journal article" date="2021" name="BMC Biol.">
        <title>Horizontally acquired antibacterial genes associated with adaptive radiation of ladybird beetles.</title>
        <authorList>
            <person name="Li H.S."/>
            <person name="Tang X.F."/>
            <person name="Huang Y.H."/>
            <person name="Xu Z.Y."/>
            <person name="Chen M.L."/>
            <person name="Du X.Y."/>
            <person name="Qiu B.Y."/>
            <person name="Chen P.T."/>
            <person name="Zhang W."/>
            <person name="Slipinski A."/>
            <person name="Escalona H.E."/>
            <person name="Waterhouse R.M."/>
            <person name="Zwick A."/>
            <person name="Pang H."/>
        </authorList>
    </citation>
    <scope>NUCLEOTIDE SEQUENCE [LARGE SCALE GENOMIC DNA]</scope>
    <source>
        <strain evidence="2">SYSU2018</strain>
    </source>
</reference>
<proteinExistence type="predicted"/>
<keyword evidence="1" id="KW-0175">Coiled coil</keyword>
<comment type="caution">
    <text evidence="2">The sequence shown here is derived from an EMBL/GenBank/DDBJ whole genome shotgun (WGS) entry which is preliminary data.</text>
</comment>
<dbReference type="Proteomes" id="UP001516400">
    <property type="component" value="Unassembled WGS sequence"/>
</dbReference>
<sequence>MEKYQLNLKEMEQQNNFEENHIRKLMTEKDCLLREDKKKLINGHIRVLNKNCSKEMTNRRLDRRIASCLKQARKLDATTNDKTKEIRHNSEKTLIKEQLLDCDEYSKGFRGILDSTIDRSRFHIEALIRNNIETADLTGDLFEITKFHTEWDYIKFTFSIRNVSNHRTLNACLKNLIPIAKMTNLIVIVDYEMSEDFRIIKKIDKSGNFRTGPKLVALNGFSIIKEPTIIL</sequence>
<evidence type="ECO:0000313" key="2">
    <source>
        <dbReference type="EMBL" id="KAL3265711.1"/>
    </source>
</evidence>
<keyword evidence="3" id="KW-1185">Reference proteome</keyword>